<feature type="transmembrane region" description="Helical" evidence="9">
    <location>
        <begin position="43"/>
        <end position="61"/>
    </location>
</feature>
<feature type="domain" description="Tripartite ATP-independent periplasmic transporters DctQ component" evidence="10">
    <location>
        <begin position="21"/>
        <end position="143"/>
    </location>
</feature>
<dbReference type="GO" id="GO:0015740">
    <property type="term" value="P:C4-dicarboxylate transport"/>
    <property type="evidence" value="ECO:0007669"/>
    <property type="project" value="TreeGrafter"/>
</dbReference>
<comment type="subunit">
    <text evidence="9">The complex comprises the extracytoplasmic solute receptor protein and the two transmembrane proteins.</text>
</comment>
<dbReference type="Pfam" id="PF04290">
    <property type="entry name" value="DctQ"/>
    <property type="match status" value="1"/>
</dbReference>
<gene>
    <name evidence="11" type="ORF">GL286_11630</name>
</gene>
<feature type="transmembrane region" description="Helical" evidence="9">
    <location>
        <begin position="7"/>
        <end position="23"/>
    </location>
</feature>
<evidence type="ECO:0000256" key="8">
    <source>
        <dbReference type="ARBA" id="ARBA00038436"/>
    </source>
</evidence>
<evidence type="ECO:0000256" key="1">
    <source>
        <dbReference type="ARBA" id="ARBA00004429"/>
    </source>
</evidence>
<dbReference type="EMBL" id="WMIE01000006">
    <property type="protein sequence ID" value="MTH78380.1"/>
    <property type="molecule type" value="Genomic_DNA"/>
</dbReference>
<dbReference type="PANTHER" id="PTHR35011">
    <property type="entry name" value="2,3-DIKETO-L-GULONATE TRAP TRANSPORTER SMALL PERMEASE PROTEIN YIAM"/>
    <property type="match status" value="1"/>
</dbReference>
<keyword evidence="7 9" id="KW-0472">Membrane</keyword>
<dbReference type="GO" id="GO:0005886">
    <property type="term" value="C:plasma membrane"/>
    <property type="evidence" value="ECO:0007669"/>
    <property type="project" value="UniProtKB-SubCell"/>
</dbReference>
<name>A0A6L6J8Q6_9RHOB</name>
<evidence type="ECO:0000256" key="4">
    <source>
        <dbReference type="ARBA" id="ARBA00022519"/>
    </source>
</evidence>
<comment type="function">
    <text evidence="9">Part of the tripartite ATP-independent periplasmic (TRAP) transport system.</text>
</comment>
<evidence type="ECO:0000256" key="6">
    <source>
        <dbReference type="ARBA" id="ARBA00022989"/>
    </source>
</evidence>
<dbReference type="InterPro" id="IPR007387">
    <property type="entry name" value="TRAP_DctQ"/>
</dbReference>
<evidence type="ECO:0000256" key="3">
    <source>
        <dbReference type="ARBA" id="ARBA00022475"/>
    </source>
</evidence>
<feature type="transmembrane region" description="Helical" evidence="9">
    <location>
        <begin position="130"/>
        <end position="153"/>
    </location>
</feature>
<comment type="subcellular location">
    <subcellularLocation>
        <location evidence="1 9">Cell inner membrane</location>
        <topology evidence="1 9">Multi-pass membrane protein</topology>
    </subcellularLocation>
</comment>
<evidence type="ECO:0000256" key="2">
    <source>
        <dbReference type="ARBA" id="ARBA00022448"/>
    </source>
</evidence>
<keyword evidence="6 9" id="KW-1133">Transmembrane helix</keyword>
<proteinExistence type="inferred from homology"/>
<dbReference type="RefSeq" id="WP_155095739.1">
    <property type="nucleotide sequence ID" value="NZ_WMIE01000006.1"/>
</dbReference>
<dbReference type="AlphaFoldDB" id="A0A6L6J8Q6"/>
<keyword evidence="2 9" id="KW-0813">Transport</keyword>
<sequence length="195" mass="21568">MQQYTRVLGIVFGMMMLALSAAITAETLMRKLLSISLGGIDELGGYAIAIAAPLAFTVALADRAHIRISQLTNLLPMRVQAVLDVVSVVSLAALSVFFLHFAIQTVLDTWTYKSIAQTPWATPLIVPQGIWLVAMATFPLAAIWLGLRALHLLARRDWRQIRKEFGTPSANEELQAELEDLKRREAETGLQEVRT</sequence>
<evidence type="ECO:0000256" key="9">
    <source>
        <dbReference type="RuleBase" id="RU369079"/>
    </source>
</evidence>
<dbReference type="PANTHER" id="PTHR35011:SF2">
    <property type="entry name" value="2,3-DIKETO-L-GULONATE TRAP TRANSPORTER SMALL PERMEASE PROTEIN YIAM"/>
    <property type="match status" value="1"/>
</dbReference>
<dbReference type="GO" id="GO:0022857">
    <property type="term" value="F:transmembrane transporter activity"/>
    <property type="evidence" value="ECO:0007669"/>
    <property type="project" value="UniProtKB-UniRule"/>
</dbReference>
<dbReference type="InterPro" id="IPR055348">
    <property type="entry name" value="DctQ"/>
</dbReference>
<evidence type="ECO:0000259" key="10">
    <source>
        <dbReference type="Pfam" id="PF04290"/>
    </source>
</evidence>
<evidence type="ECO:0000313" key="11">
    <source>
        <dbReference type="EMBL" id="MTH78380.1"/>
    </source>
</evidence>
<accession>A0A6L6J8Q6</accession>
<keyword evidence="4 9" id="KW-0997">Cell inner membrane</keyword>
<dbReference type="Proteomes" id="UP000478183">
    <property type="component" value="Unassembled WGS sequence"/>
</dbReference>
<feature type="transmembrane region" description="Helical" evidence="9">
    <location>
        <begin position="81"/>
        <end position="103"/>
    </location>
</feature>
<dbReference type="OrthoDB" id="6160477at2"/>
<protein>
    <recommendedName>
        <fullName evidence="9">TRAP transporter small permease protein</fullName>
    </recommendedName>
</protein>
<comment type="similarity">
    <text evidence="8 9">Belongs to the TRAP transporter small permease family.</text>
</comment>
<evidence type="ECO:0000256" key="5">
    <source>
        <dbReference type="ARBA" id="ARBA00022692"/>
    </source>
</evidence>
<evidence type="ECO:0000256" key="7">
    <source>
        <dbReference type="ARBA" id="ARBA00023136"/>
    </source>
</evidence>
<comment type="caution">
    <text evidence="11">The sequence shown here is derived from an EMBL/GenBank/DDBJ whole genome shotgun (WGS) entry which is preliminary data.</text>
</comment>
<keyword evidence="12" id="KW-1185">Reference proteome</keyword>
<reference evidence="11 12" key="1">
    <citation type="submission" date="2019-11" db="EMBL/GenBank/DDBJ databases">
        <authorList>
            <person name="Dong K."/>
        </authorList>
    </citation>
    <scope>NUCLEOTIDE SEQUENCE [LARGE SCALE GENOMIC DNA]</scope>
    <source>
        <strain evidence="11 12">NBRC 111993</strain>
    </source>
</reference>
<evidence type="ECO:0000313" key="12">
    <source>
        <dbReference type="Proteomes" id="UP000478183"/>
    </source>
</evidence>
<keyword evidence="5 9" id="KW-0812">Transmembrane</keyword>
<organism evidence="11 12">
    <name type="scientific">Paracoccus aestuariivivens</name>
    <dbReference type="NCBI Taxonomy" id="1820333"/>
    <lineage>
        <taxon>Bacteria</taxon>
        <taxon>Pseudomonadati</taxon>
        <taxon>Pseudomonadota</taxon>
        <taxon>Alphaproteobacteria</taxon>
        <taxon>Rhodobacterales</taxon>
        <taxon>Paracoccaceae</taxon>
        <taxon>Paracoccus</taxon>
    </lineage>
</organism>
<keyword evidence="3" id="KW-1003">Cell membrane</keyword>